<organism evidence="3">
    <name type="scientific">marine metagenome</name>
    <dbReference type="NCBI Taxonomy" id="408172"/>
    <lineage>
        <taxon>unclassified sequences</taxon>
        <taxon>metagenomes</taxon>
        <taxon>ecological metagenomes</taxon>
    </lineage>
</organism>
<dbReference type="FunFam" id="3.40.50.720:FF:000084">
    <property type="entry name" value="Short-chain dehydrogenase reductase"/>
    <property type="match status" value="1"/>
</dbReference>
<name>A0A381MZ59_9ZZZZ</name>
<dbReference type="AlphaFoldDB" id="A0A381MZ59"/>
<evidence type="ECO:0000256" key="1">
    <source>
        <dbReference type="ARBA" id="ARBA00006484"/>
    </source>
</evidence>
<dbReference type="PANTHER" id="PTHR42760:SF115">
    <property type="entry name" value="3-OXOACYL-[ACYL-CARRIER-PROTEIN] REDUCTASE FABG"/>
    <property type="match status" value="1"/>
</dbReference>
<dbReference type="PANTHER" id="PTHR42760">
    <property type="entry name" value="SHORT-CHAIN DEHYDROGENASES/REDUCTASES FAMILY MEMBER"/>
    <property type="match status" value="1"/>
</dbReference>
<dbReference type="InterPro" id="IPR036291">
    <property type="entry name" value="NAD(P)-bd_dom_sf"/>
</dbReference>
<reference evidence="3" key="1">
    <citation type="submission" date="2018-05" db="EMBL/GenBank/DDBJ databases">
        <authorList>
            <person name="Lanie J.A."/>
            <person name="Ng W.-L."/>
            <person name="Kazmierczak K.M."/>
            <person name="Andrzejewski T.M."/>
            <person name="Davidsen T.M."/>
            <person name="Wayne K.J."/>
            <person name="Tettelin H."/>
            <person name="Glass J.I."/>
            <person name="Rusch D."/>
            <person name="Podicherti R."/>
            <person name="Tsui H.-C.T."/>
            <person name="Winkler M.E."/>
        </authorList>
    </citation>
    <scope>NUCLEOTIDE SEQUENCE</scope>
</reference>
<dbReference type="PROSITE" id="PS00061">
    <property type="entry name" value="ADH_SHORT"/>
    <property type="match status" value="1"/>
</dbReference>
<dbReference type="Gene3D" id="3.40.50.720">
    <property type="entry name" value="NAD(P)-binding Rossmann-like Domain"/>
    <property type="match status" value="1"/>
</dbReference>
<keyword evidence="2" id="KW-0560">Oxidoreductase</keyword>
<dbReference type="InterPro" id="IPR002347">
    <property type="entry name" value="SDR_fam"/>
</dbReference>
<dbReference type="InterPro" id="IPR020904">
    <property type="entry name" value="Sc_DH/Rdtase_CS"/>
</dbReference>
<gene>
    <name evidence="3" type="ORF">METZ01_LOCUS363</name>
</gene>
<dbReference type="PRINTS" id="PR00081">
    <property type="entry name" value="GDHRDH"/>
</dbReference>
<evidence type="ECO:0000256" key="2">
    <source>
        <dbReference type="ARBA" id="ARBA00023002"/>
    </source>
</evidence>
<accession>A0A381MZ59</accession>
<proteinExistence type="inferred from homology"/>
<sequence length="262" mass="27699">MSAREQKEISSEFDCKHVFVTGGSRGIGRAIANAFADRGARVAILFRTNTAAANETLAELSGKGHISVQADITKPDEVATAVSSVIERFGGLDIVVNNAGIGIYHPLESTSYGDWQTAWRQTIDTNLHGPANVCFCVARHMIESGGGRIVNVTSRGAFRGEPTKPAYGASKAGLNSLSQSLAVALAPHNIFLGVVAPGFVNTELTADRLEGKEGDEIRAQSPLNRVAEPEEVAHAVLFLCSEGSEFTTGTIIDLNGASYLRG</sequence>
<dbReference type="PRINTS" id="PR00080">
    <property type="entry name" value="SDRFAMILY"/>
</dbReference>
<comment type="similarity">
    <text evidence="1">Belongs to the short-chain dehydrogenases/reductases (SDR) family.</text>
</comment>
<dbReference type="Pfam" id="PF13561">
    <property type="entry name" value="adh_short_C2"/>
    <property type="match status" value="1"/>
</dbReference>
<dbReference type="SUPFAM" id="SSF51735">
    <property type="entry name" value="NAD(P)-binding Rossmann-fold domains"/>
    <property type="match status" value="1"/>
</dbReference>
<dbReference type="CDD" id="cd05233">
    <property type="entry name" value="SDR_c"/>
    <property type="match status" value="1"/>
</dbReference>
<evidence type="ECO:0000313" key="3">
    <source>
        <dbReference type="EMBL" id="SUZ47509.1"/>
    </source>
</evidence>
<dbReference type="EMBL" id="UINC01000021">
    <property type="protein sequence ID" value="SUZ47509.1"/>
    <property type="molecule type" value="Genomic_DNA"/>
</dbReference>
<evidence type="ECO:0008006" key="4">
    <source>
        <dbReference type="Google" id="ProtNLM"/>
    </source>
</evidence>
<protein>
    <recommendedName>
        <fullName evidence="4">3-oxoacyl-ACP reductase</fullName>
    </recommendedName>
</protein>
<dbReference type="GO" id="GO:0016616">
    <property type="term" value="F:oxidoreductase activity, acting on the CH-OH group of donors, NAD or NADP as acceptor"/>
    <property type="evidence" value="ECO:0007669"/>
    <property type="project" value="TreeGrafter"/>
</dbReference>